<feature type="region of interest" description="Disordered" evidence="4">
    <location>
        <begin position="2739"/>
        <end position="2761"/>
    </location>
</feature>
<comment type="cofactor">
    <cofactor evidence="1">
        <name>pantetheine 4'-phosphate</name>
        <dbReference type="ChEBI" id="CHEBI:47942"/>
    </cofactor>
</comment>
<proteinExistence type="predicted"/>
<dbReference type="PROSITE" id="PS00455">
    <property type="entry name" value="AMP_BINDING"/>
    <property type="match status" value="1"/>
</dbReference>
<dbReference type="Proteomes" id="UP000196778">
    <property type="component" value="Unassembled WGS sequence"/>
</dbReference>
<reference evidence="7" key="1">
    <citation type="submission" date="2017-02" db="EMBL/GenBank/DDBJ databases">
        <authorList>
            <person name="Dridi B."/>
        </authorList>
    </citation>
    <scope>NUCLEOTIDE SEQUENCE [LARGE SCALE GENOMIC DNA]</scope>
    <source>
        <strain evidence="7">EB411</strain>
    </source>
</reference>
<feature type="region of interest" description="Disordered" evidence="4">
    <location>
        <begin position="2514"/>
        <end position="2545"/>
    </location>
</feature>
<dbReference type="InterPro" id="IPR025110">
    <property type="entry name" value="AMP-bd_C"/>
</dbReference>
<dbReference type="PANTHER" id="PTHR45527:SF1">
    <property type="entry name" value="FATTY ACID SYNTHASE"/>
    <property type="match status" value="1"/>
</dbReference>
<dbReference type="OrthoDB" id="2472181at2"/>
<keyword evidence="3" id="KW-0597">Phosphoprotein</keyword>
<feature type="compositionally biased region" description="Basic and acidic residues" evidence="4">
    <location>
        <begin position="966"/>
        <end position="981"/>
    </location>
</feature>
<dbReference type="GO" id="GO:0031177">
    <property type="term" value="F:phosphopantetheine binding"/>
    <property type="evidence" value="ECO:0007669"/>
    <property type="project" value="InterPro"/>
</dbReference>
<dbReference type="InterPro" id="IPR045851">
    <property type="entry name" value="AMP-bd_C_sf"/>
</dbReference>
<accession>A0A1R4IDU8</accession>
<dbReference type="Pfam" id="PF00550">
    <property type="entry name" value="PP-binding"/>
    <property type="match status" value="3"/>
</dbReference>
<dbReference type="CDD" id="cd05930">
    <property type="entry name" value="A_NRPS"/>
    <property type="match status" value="1"/>
</dbReference>
<sequence>MTTPLLWPTTPLQRGLLASPTAYLGRTVIAVDGPLRPERFTRAVTALHEAYPQLNAGFLVTADVEPTQFVTAVAPRVSTTVLDGDVDDAELDRRAEGIAEAWALDPVELSDPPALRWHLLTTGARGRIVLVAHHAVLDAWSVPLIVAELGRLSSDVPGPAPASCDYAAHLQLLQGADRAAAAEHWRDALGHLTRLSVPRWLELPGADGAGTATAPQPPTARTTAEEVLDPRLTARITARAEESGLTVADVLRGAVALAVDWLSGAQGTPLVTPVHGRDPRLPGVENTPGLFTDSVIAGHPCRPGALGDALAEHAAAWAAGLDHHHVGLSGILGALGIADPSRVLYAHEVDAGPVSSPVAYDDGETATLRLLRVEDTTHYPVEATTVLRTAGGDGPTVAVRVDADERLAPRSARRLVHAITVLLRALADAPTTPLSALDLRLPEDAVLARTSAAADGPGDAATAPLLPEALATALAAAPSATALVTDEGSYTAAELSAAIAETAGRLLAATSSAGNADAGRGERRPLVALQLPRTAAAVITLLAAVSAGLRCLVLDPAMPPRLLDETLDELDAALLIDTDGLHRRGDHGATAPEGAPPAPHPVRGGDTAFIVLTSGSTGRPKPVAVPHRAMAALLDHHRTRLWNDRVRVLAHTNALHFDAHWDALLGLFDGRTVRLVDTAVLLDPRALALLLERERIDYLDIGPAVWSSHLAAGTIRRLPAVCVAGGEAFPPELWRRMGSLAAAQRRYGGPAARVLNLYGPTENAVDALLADVADSDEPRVGRPVGATTARVLDDWLRPVAPGTEGELYLGGDQLAHGYQGRAALTAERFVAGDGGERLYRTGDRAWLDEDGSLALLGRSDEQIALNGFRIEPGEVAAALSALPGVAQAHVAALAHPRGGARLVGWVVPAPTAEGEAVAAAPAALREALTARLSPHLVPTSVLAVDGFSVTSNGKLDVRALPRPVWAEERATPQTTDQRRPWPDGTGTAPAATSGATAALLRATEHVLGTADAGSSLLALGGDSISAIRVCAALRREGWTLAPSALLDGSPLAVAAGRADARNGGSDADAVTGTDTDTRSSGDAAVPGRRAGDPPRTAHPWSAGAPGSALPAEIAAGLPDGAGVEEVQPLGGSATGIYVTGMRAGGDDPYRTATLLRVDGLGPDTDAAALATAWDAVVLAHPALRVVAVQGAADLPSAVVIDRSTTVHHVVEASEQDAEAARTRALALALSEQDLAAGRLSVAVWLRLTGPDGSVRVELALGLHHLLADGWTTPLLAAELARALGGLPLAPERVWLDYLAWLDAQDDDAWRRLWRERFPSDGPVTLLAPSRDAGAAPGTAERRIARWTPGAAATAALGSACRSAGVTTATAVQAAWALTLAERTGRGRIVFGLTAAGRGVPLDGVEDAVGAFLTTRPMAVDTTPPAPELFAAIVAETAATEEAAHLGPAAIAAETGTRYDSLVVVEAEPRAARGRPDPGETAAVSVVPVRGEDASGFPVTLTLGHGPTGTNYEVELDHAGADDDTAAELVSAFARRLASLLGVTLPPITVTTPRQLGTPPGPGDAAPAAPAALPEAAEEGSAPLDEVRRVMAAVLGVGEVGAHDDFFDLGGDSILVMALVGALRRAGHDAAVAAVFRGRTAAGIAAASTPVALPPAGSPPAHGGNAEPLPLTPALRWYRDHVGDSDDPFVQLRVVALPTGIPNSRLARALDELVARHEALRLRLIDGGETVRIAEPAAAGGRGLLVDGTGADDPLATARAAAGRLDPRRGRLLAGVRLDGDRLLLIAHHLGVDAVSWPILLAELRELSEGRPLRAAPSFTAAAHALALAGEARRPQAEGIAAVLAGADAAQWEEHAAHSGDAPIPGAAAQEPAAGAGADAPALSTVAQARRLTVAIGAEATGALLARTDRALPLDVLLAAAAARAAGRPLTVEFEGHGRPLDATGDARDDVDLAGTVGWFTSTWALTLPGPAGADQGSHLAACAAAAAAVRRLADPIALCDVRPPRTPELLVNYLGSEGRADPGPSSAWDVVDDAAELEDALGLGGSLRASHAWELNAGLSGGELVLHWQCADDTVSDAEVEEHIAATVTALHALAGRTPDRARPPAVAGADSGADANTVVDAARTAAGTPLDLVGLSGRRLAALAAEGVDGVWPLSPAQTGIALESITDPHGRYLARTELVLDGPLDADALRAAVDRLAAAEPALRMRLVAEGRGHVLTSATTSAVRLRVLDAAEAEAWLSSPLDVLGDPLLRWALVRESPRRHRLVLADHHLVLDGWSVPRVVDRLFAHYRAELARGDAPPGPSAWRGGLADLVLTRTGSARPAAQAAEEWERVLPVAAGGALVPAAEGEHVAAEAAISADLALAASTHGLSAAEAVSLAWLSVLAALSGRSRVVGGQVVSGRSEASTDTIGMLLGTVPIAAALDAPTLTDTVGSLSATTRLAQTVVDAPLTRLARARGEAVLFDTLLVVENYPSPAGADLAPGVHLVEVSGEDDTHYPLCLTVELAPTRREAEGDRALASGSGPGSVAAASVTGHSVPGASRHTVGSLRLDHASGLFSTEAARSVLAAVDAAVSALARSSAGTDPAVLVDAASAALTAEAQRALDGERGGPGGTAPDGAAPRVAAEPAPGALDAVLDAMTETMGLSVRPTEDFFSLGGDSLTAIALVTAVRSRGWELTPAIVFGHPTAERMAAQLRPLAAEPATPPAPADPGIRLDDAGAQALGALLAGIEGLGGLSDLSGFGSSGGTTTNDDNDGGTP</sequence>
<dbReference type="PROSITE" id="PS00012">
    <property type="entry name" value="PHOSPHOPANTETHEINE"/>
    <property type="match status" value="3"/>
</dbReference>
<feature type="compositionally biased region" description="Low complexity" evidence="4">
    <location>
        <begin position="1063"/>
        <end position="1082"/>
    </location>
</feature>
<dbReference type="SUPFAM" id="SSF56801">
    <property type="entry name" value="Acetyl-CoA synthetase-like"/>
    <property type="match status" value="1"/>
</dbReference>
<dbReference type="InterPro" id="IPR006162">
    <property type="entry name" value="Ppantetheine_attach_site"/>
</dbReference>
<dbReference type="GO" id="GO:0005737">
    <property type="term" value="C:cytoplasm"/>
    <property type="evidence" value="ECO:0007669"/>
    <property type="project" value="TreeGrafter"/>
</dbReference>
<dbReference type="SUPFAM" id="SSF47336">
    <property type="entry name" value="ACP-like"/>
    <property type="match status" value="2"/>
</dbReference>
<dbReference type="Gene3D" id="3.30.559.30">
    <property type="entry name" value="Nonribosomal peptide synthetase, condensation domain"/>
    <property type="match status" value="4"/>
</dbReference>
<feature type="compositionally biased region" description="Low complexity" evidence="4">
    <location>
        <begin position="1562"/>
        <end position="1579"/>
    </location>
</feature>
<evidence type="ECO:0000313" key="7">
    <source>
        <dbReference type="Proteomes" id="UP000196778"/>
    </source>
</evidence>
<dbReference type="SMART" id="SM00823">
    <property type="entry name" value="PKS_PP"/>
    <property type="match status" value="3"/>
</dbReference>
<dbReference type="InterPro" id="IPR009081">
    <property type="entry name" value="PP-bd_ACP"/>
</dbReference>
<dbReference type="SUPFAM" id="SSF52777">
    <property type="entry name" value="CoA-dependent acyltransferases"/>
    <property type="match status" value="8"/>
</dbReference>
<dbReference type="Gene3D" id="1.10.1200.10">
    <property type="entry name" value="ACP-like"/>
    <property type="match status" value="3"/>
</dbReference>
<dbReference type="GO" id="GO:0003824">
    <property type="term" value="F:catalytic activity"/>
    <property type="evidence" value="ECO:0007669"/>
    <property type="project" value="InterPro"/>
</dbReference>
<dbReference type="Gene3D" id="3.40.50.12780">
    <property type="entry name" value="N-terminal domain of ligase-like"/>
    <property type="match status" value="1"/>
</dbReference>
<dbReference type="InterPro" id="IPR042099">
    <property type="entry name" value="ANL_N_sf"/>
</dbReference>
<feature type="compositionally biased region" description="Low complexity" evidence="4">
    <location>
        <begin position="2521"/>
        <end position="2536"/>
    </location>
</feature>
<dbReference type="Pfam" id="PF00501">
    <property type="entry name" value="AMP-binding"/>
    <property type="match status" value="1"/>
</dbReference>
<evidence type="ECO:0000313" key="6">
    <source>
        <dbReference type="EMBL" id="SJN17463.1"/>
    </source>
</evidence>
<dbReference type="Gene3D" id="3.30.300.30">
    <property type="match status" value="1"/>
</dbReference>
<name>A0A1R4IDU8_9MICO</name>
<gene>
    <name evidence="6" type="ORF">FM119_00970</name>
</gene>
<feature type="compositionally biased region" description="Low complexity" evidence="4">
    <location>
        <begin position="2739"/>
        <end position="2753"/>
    </location>
</feature>
<dbReference type="Gene3D" id="3.30.559.10">
    <property type="entry name" value="Chloramphenicol acetyltransferase-like domain"/>
    <property type="match status" value="4"/>
</dbReference>
<dbReference type="InterPro" id="IPR000873">
    <property type="entry name" value="AMP-dep_synth/lig_dom"/>
</dbReference>
<dbReference type="Pfam" id="PF00668">
    <property type="entry name" value="Condensation"/>
    <property type="match status" value="4"/>
</dbReference>
<dbReference type="InterPro" id="IPR023213">
    <property type="entry name" value="CAT-like_dom_sf"/>
</dbReference>
<dbReference type="GO" id="GO:0008610">
    <property type="term" value="P:lipid biosynthetic process"/>
    <property type="evidence" value="ECO:0007669"/>
    <property type="project" value="UniProtKB-ARBA"/>
</dbReference>
<evidence type="ECO:0000256" key="1">
    <source>
        <dbReference type="ARBA" id="ARBA00001957"/>
    </source>
</evidence>
<dbReference type="InterPro" id="IPR036736">
    <property type="entry name" value="ACP-like_sf"/>
</dbReference>
<feature type="region of interest" description="Disordered" evidence="4">
    <location>
        <begin position="966"/>
        <end position="991"/>
    </location>
</feature>
<evidence type="ECO:0000256" key="4">
    <source>
        <dbReference type="SAM" id="MobiDB-lite"/>
    </source>
</evidence>
<dbReference type="PROSITE" id="PS50075">
    <property type="entry name" value="CARRIER"/>
    <property type="match status" value="2"/>
</dbReference>
<dbReference type="GO" id="GO:0043041">
    <property type="term" value="P:amino acid activation for nonribosomal peptide biosynthetic process"/>
    <property type="evidence" value="ECO:0007669"/>
    <property type="project" value="TreeGrafter"/>
</dbReference>
<dbReference type="RefSeq" id="WP_087135827.1">
    <property type="nucleotide sequence ID" value="NZ_FUKR01000006.1"/>
</dbReference>
<feature type="region of interest" description="Disordered" evidence="4">
    <location>
        <begin position="2605"/>
        <end position="2626"/>
    </location>
</feature>
<feature type="region of interest" description="Disordered" evidence="4">
    <location>
        <begin position="1851"/>
        <end position="1875"/>
    </location>
</feature>
<dbReference type="EMBL" id="FUKR01000006">
    <property type="protein sequence ID" value="SJN17463.1"/>
    <property type="molecule type" value="Genomic_DNA"/>
</dbReference>
<dbReference type="GO" id="GO:0044550">
    <property type="term" value="P:secondary metabolite biosynthetic process"/>
    <property type="evidence" value="ECO:0007669"/>
    <property type="project" value="TreeGrafter"/>
</dbReference>
<feature type="region of interest" description="Disordered" evidence="4">
    <location>
        <begin position="1057"/>
        <end position="1105"/>
    </location>
</feature>
<keyword evidence="2" id="KW-0596">Phosphopantetheine</keyword>
<dbReference type="InterPro" id="IPR020806">
    <property type="entry name" value="PKS_PP-bd"/>
</dbReference>
<feature type="compositionally biased region" description="Low complexity" evidence="4">
    <location>
        <begin position="1861"/>
        <end position="1875"/>
    </location>
</feature>
<dbReference type="InterPro" id="IPR001242">
    <property type="entry name" value="Condensation_dom"/>
</dbReference>
<feature type="region of interest" description="Disordered" evidence="4">
    <location>
        <begin position="1550"/>
        <end position="1579"/>
    </location>
</feature>
<evidence type="ECO:0000259" key="5">
    <source>
        <dbReference type="PROSITE" id="PS50075"/>
    </source>
</evidence>
<dbReference type="Pfam" id="PF13193">
    <property type="entry name" value="AMP-binding_C"/>
    <property type="match status" value="1"/>
</dbReference>
<evidence type="ECO:0000256" key="2">
    <source>
        <dbReference type="ARBA" id="ARBA00022450"/>
    </source>
</evidence>
<feature type="domain" description="Carrier" evidence="5">
    <location>
        <begin position="1577"/>
        <end position="1651"/>
    </location>
</feature>
<dbReference type="InterPro" id="IPR020845">
    <property type="entry name" value="AMP-binding_CS"/>
</dbReference>
<dbReference type="PANTHER" id="PTHR45527">
    <property type="entry name" value="NONRIBOSOMAL PEPTIDE SYNTHETASE"/>
    <property type="match status" value="1"/>
</dbReference>
<protein>
    <submittedName>
        <fullName evidence="6">Peptide synthetase</fullName>
    </submittedName>
</protein>
<keyword evidence="7" id="KW-1185">Reference proteome</keyword>
<organism evidence="6 7">
    <name type="scientific">Mycetocola reblochoni REB411</name>
    <dbReference type="NCBI Taxonomy" id="1255698"/>
    <lineage>
        <taxon>Bacteria</taxon>
        <taxon>Bacillati</taxon>
        <taxon>Actinomycetota</taxon>
        <taxon>Actinomycetes</taxon>
        <taxon>Micrococcales</taxon>
        <taxon>Microbacteriaceae</taxon>
        <taxon>Mycetocola</taxon>
    </lineage>
</organism>
<feature type="domain" description="Carrier" evidence="5">
    <location>
        <begin position="2628"/>
        <end position="2701"/>
    </location>
</feature>
<evidence type="ECO:0000256" key="3">
    <source>
        <dbReference type="ARBA" id="ARBA00022553"/>
    </source>
</evidence>